<reference evidence="1 2" key="1">
    <citation type="submission" date="2020-10" db="EMBL/GenBank/DDBJ databases">
        <title>ChiBAC.</title>
        <authorList>
            <person name="Zenner C."/>
            <person name="Hitch T.C.A."/>
            <person name="Clavel T."/>
        </authorList>
    </citation>
    <scope>NUCLEOTIDE SEQUENCE [LARGE SCALE GENOMIC DNA]</scope>
    <source>
        <strain evidence="1 2">DSM 108991</strain>
    </source>
</reference>
<sequence>MERLYEGILDLRLCSDYARMILNAVKTENRSITYKELPLRYPFLLENKQSSEGIYGLLYPGEVLERYRDKTEDTLQKRRALLLALAICRDVFEKEMFHGDQYASFIIRCKKEAVKDLYLKSALYILTDNRNEKETLRNELFEYPYQKPEELFYVLVLMKEEVPEAWERWKNCLNDLLGVKREKNAYMYVPIYEWIIRNCIEQIRTSRGRKLALLKAIIKLPNTFAHEKNRVYEILSQNGYKKEEIFYLNVWMLRYGIGSYSAGRRSITTVRAVEKFCIWVCSQEEEYPDDVYRLCKELIQDFKEYPVHIGGQEGILEAMHCQVQVKNVKVYLLLYELRNIRNFNWSWLHIDLRAAKYEPLLEKLGQKEFQHYVEKTLAGDNFTKEELLTYLERYRRLMGTDYRTVMFQKYDDKYNRIFQKLCDRHLLDPVRLTKSILLEGAIRPDRKEIYERYLGEYVRKADSPQKMRVLSLFSKKYSAAKLKDIFQIPDFWIQTVNIRKGSWRKFEDMNFLKGKLNVGMIRQLFRWVEEAVFREMTESYMEFLLYLLANKENKIWIPQDVGREMCKELEKYEGDASFMNYARKLYFNQEEIAAYNRRVEEERKSVAEKIKREEQQKVQNTIANLACLDEAKFLGKIRWEILGLGSSRNNAAVVKQFVQKHYIMERHVLTACSEYLTLIMKLRDLGTINAKEAIEIIKNTEVEQNDSENSAAFANL</sequence>
<name>A0ABR9RLS8_9FIRM</name>
<evidence type="ECO:0000313" key="1">
    <source>
        <dbReference type="EMBL" id="MBE5063916.1"/>
    </source>
</evidence>
<accession>A0ABR9RLS8</accession>
<evidence type="ECO:0000313" key="2">
    <source>
        <dbReference type="Proteomes" id="UP000758652"/>
    </source>
</evidence>
<comment type="caution">
    <text evidence="1">The sequence shown here is derived from an EMBL/GenBank/DDBJ whole genome shotgun (WGS) entry which is preliminary data.</text>
</comment>
<dbReference type="RefSeq" id="WP_226395326.1">
    <property type="nucleotide sequence ID" value="NZ_JADCKL010000011.1"/>
</dbReference>
<gene>
    <name evidence="1" type="ORF">INF30_11695</name>
</gene>
<keyword evidence="2" id="KW-1185">Reference proteome</keyword>
<dbReference type="EMBL" id="JADCKL010000011">
    <property type="protein sequence ID" value="MBE5063916.1"/>
    <property type="molecule type" value="Genomic_DNA"/>
</dbReference>
<dbReference type="Proteomes" id="UP000758652">
    <property type="component" value="Unassembled WGS sequence"/>
</dbReference>
<protein>
    <submittedName>
        <fullName evidence="1">Uncharacterized protein</fullName>
    </submittedName>
</protein>
<organism evidence="1 2">
    <name type="scientific">Claveliimonas monacensis</name>
    <dbReference type="NCBI Taxonomy" id="2779351"/>
    <lineage>
        <taxon>Bacteria</taxon>
        <taxon>Bacillati</taxon>
        <taxon>Bacillota</taxon>
        <taxon>Clostridia</taxon>
        <taxon>Lachnospirales</taxon>
        <taxon>Lachnospiraceae</taxon>
        <taxon>Claveliimonas</taxon>
    </lineage>
</organism>
<proteinExistence type="predicted"/>